<keyword evidence="8" id="KW-0832">Ubl conjugation</keyword>
<feature type="region of interest" description="Disordered" evidence="15">
    <location>
        <begin position="189"/>
        <end position="243"/>
    </location>
</feature>
<feature type="region of interest" description="Disordered" evidence="15">
    <location>
        <begin position="1840"/>
        <end position="1955"/>
    </location>
</feature>
<feature type="region of interest" description="Disordered" evidence="15">
    <location>
        <begin position="2092"/>
        <end position="2140"/>
    </location>
</feature>
<dbReference type="FunFam" id="3.30.160.60:FF:000642">
    <property type="entry name" value="Zinc finger with KRAB and SCAN domains 2"/>
    <property type="match status" value="1"/>
</dbReference>
<organism evidence="18 19">
    <name type="scientific">Galemys pyrenaicus</name>
    <name type="common">Iberian desman</name>
    <name type="synonym">Pyrenean desman</name>
    <dbReference type="NCBI Taxonomy" id="202257"/>
    <lineage>
        <taxon>Eukaryota</taxon>
        <taxon>Metazoa</taxon>
        <taxon>Chordata</taxon>
        <taxon>Craniata</taxon>
        <taxon>Vertebrata</taxon>
        <taxon>Euteleostomi</taxon>
        <taxon>Mammalia</taxon>
        <taxon>Eutheria</taxon>
        <taxon>Laurasiatheria</taxon>
        <taxon>Eulipotyphla</taxon>
        <taxon>Talpidae</taxon>
        <taxon>Galemys</taxon>
    </lineage>
</organism>
<keyword evidence="7" id="KW-0862">Zinc</keyword>
<feature type="region of interest" description="Disordered" evidence="15">
    <location>
        <begin position="638"/>
        <end position="706"/>
    </location>
</feature>
<evidence type="ECO:0000256" key="3">
    <source>
        <dbReference type="ARBA" id="ARBA00022499"/>
    </source>
</evidence>
<evidence type="ECO:0000256" key="4">
    <source>
        <dbReference type="ARBA" id="ARBA00022723"/>
    </source>
</evidence>
<dbReference type="InterPro" id="IPR036236">
    <property type="entry name" value="Znf_C2H2_sf"/>
</dbReference>
<feature type="region of interest" description="Disordered" evidence="15">
    <location>
        <begin position="259"/>
        <end position="278"/>
    </location>
</feature>
<dbReference type="FunFam" id="3.30.160.60:FF:001333">
    <property type="entry name" value="Zinc finger with KRAB and SCAN domains 4"/>
    <property type="match status" value="1"/>
</dbReference>
<evidence type="ECO:0000256" key="2">
    <source>
        <dbReference type="ARBA" id="ARBA00006991"/>
    </source>
</evidence>
<evidence type="ECO:0000256" key="9">
    <source>
        <dbReference type="ARBA" id="ARBA00023015"/>
    </source>
</evidence>
<dbReference type="InterPro" id="IPR029526">
    <property type="entry name" value="PGBD"/>
</dbReference>
<sequence length="2537" mass="280391">EYPCKTVKRKFSRTQSSLQLVMAHSPAPLNLKKEGLGGPRGDHGPTWGQDLQLQGNSRGRGWERLCRQFRQLRYEETTGPREALSRLRQLCRLWLQPETHSKEQILELLVLEQFLTILPRELQARVWQHYPGSAEEVVVVLEDLQWELGETEPQVRSYSHVCSFAGKRKLRPLTRDNKRTENGKLVVETDSCGGVESPGKITPPFEVRCTDSDMGRQQAKPQEKAGLQHSGRGEGCTQHSDLSKHEGACPAEKLCDSDMPPCSSPTGHQKIDSRDKGHQCHERSVSVVFTLWSAFNKNAVHKAGSGARARDPLRAGRTWQREAGAESPAHQRDARPVPREDARLDCPRGGRSSPDPGSVAGSTADQLPGKARGLAAPGGLLRSYGDLSGSRAGLCPARFLTLGSAEAAPGARRGVLPVSRVLAVLRGLVPRCLLNTRYVPGSELREQVGVVVDGRDLQKQVDGSGARAAAFKLNMEEAFPDTTPGNEDGFVKVKEEDPTWEQVHSSQGRSAHTRELCRLRFRQFCYQEVTGPREALAELQELCRQWLMPETHSKEQILELLVLEQFLTILPEKMQAWVPEYPLENGAEVVTALEALETGMGHTAQQTSVCAQGPEYHGACLECQGVQILPGVTTLKCEPPELPGRNPQEVSEPVPQGSAPLQEESPRDKAAVPGFNSARSQIPVKTEEEDTLVQGERPPLSLPQRNLCGSSSWERVADPSLMPEEVVTKCGLFSAKQETSEEMEQGAEASRTFTRECVSQVPGSTPVPPERTLAHLNTLRGRHQGDLWARMHVSSLEYAAGDITRKGRRKDKARVSELLQGLAFSDDSDVEEEVVPESQPAQKKRKTAAVPEKSWVKRDIRAAFPCWSALDTGLLNLKSEKLSPVELFELFFDDETFNLIVSETNNYAFQKNVNLEVTVQEMRCVFGVLLLSGVVRHPQRGMYWEVADADQNQVRDAIRRDRFELILSYLHFADNSHLDRKDKFTKLRPLIKQMNKNFLLYAPLQEYYCFDKTMCECFDSGQFLNGKPVRIGYKIWCGTTTQGYLVWFEPYQEESALMANKDPELGLGGNLVMNFADILLERGQHSYHLCFDSFFTSVKLVSALKKKGLKATGIIQEDRTEKCPLMDAEQMKEMEKGYFDFRVEESDEIIVCRWLGDGIVSLCSNAVGIEPVSEAGGFAGDKDTSQLSRPSIVALYDECKAGVAKMEQTISKYKVRIRSRKWYSVLVNYMIDTAVSNAWQLHRACSPAASLDLLDFRRYVAHFYLEHHAPLCRQYRRDHTVVLNPVSAAETEPLSRALVGPCLQPSERPDSLWPGTPRNPLAGRAPTHFQQRNRGSGCPTLWSLFAESLGNRSARLPIGAFSLLVHPGRGNPLSQTLCLAGWCLPSPAPPHPRPRQLSYPIIPNPSGRGSVFQVGKQSFQALSRQEHGMGSLEYGPCHLTRCDMSCTVYAVDAASGRQVPTPASSSGVPVLARLGCRGGACAPGCPAPPQGLPATAACAPLAYSLSRSPGAPLTWALQIPVTASLMALQEAPSSAFVPYSYWPVLELPAPLALPSEVVREERAELGEGEDIAGETVWHVLSCCEHAGSQMCSAVLGLWRRRTAAQAQRLSPDMPKNCLDSADHLPAALQDTSLSSGEAGGGDPCREGWLRVYPMSSSGNLLKGRFQGSIQTLTGNLELFSAQQPPSSSHLVLWLTELSLQIFYHGHRLLPALRMLLPHPGLQLLRQDGQELLQHQQLQDLLLGVCLWPQPLAAQLPEPAQGFSGTRSLLVTKVPKKLAGSLLARKAVLPKGASLRSAELLGSPTRSAKPHRPSVGDAYCCTNHQFCVCYSTVYGKKRVAAGRKPGGERGSQRKRQTWRPGRERRVTHTAWEQEGTENGKRGSPQDPNRGRGGTFHSLARIRAPHLRKAPPTVRPRPLVSREPGRSGPGSDTHLRVRPLQTRGGVQSPRQPTNHKGRKCVTVLSPVAQQPFPSRRALERRRLLRLGVHLVPKLGDRDRSDWMRGQRICGLGRVVVSQTLNVRAGRSIPGLGSNNITHSFPNLPFSSAVSLHKGEVEVETWTRKLRVARDLHLEICTRLPHRVTAWKAAFQGSARGRRGRAARGGADERARRTRLERPEVARAPSRLRPRPTPPKLLGSKTWGVRDESGMAREPKEGTGLGAQCARNPMRLLVIKVKKEEASAFAEKAALRGGLLRGSECSRQRFQKFSYPEAEGPREALSRLRELCQLWLQPKTHSKEQILELLVLEQFLTILPGELQRWVRGQHPESGEEAVLLLEHLDSQPDPPRPQGVLKMEDVALTLAPRWTQLDSPQANCRDKRQDRGSLDSPGKAEAPLSHTLSRRPLLGSVAGVKQIQLTVGAGPAHSRCWCVSTPCGRPDSGQLPRKQKHALGSQRHICHECGKSFAQSSGLTKHRRIHTGEKPYECEDCGKTFIGSSALVIHQRRIHGDKHARPPGAGGSWEGEGGAQSRLQDGGASASSYPCNECGRSFTQNRSLLEHQKIHTGEKPYQCDACGRGFTRTSYLVQHQRSHVGKRIPPQ</sequence>
<keyword evidence="12 14" id="KW-0539">Nucleus</keyword>
<dbReference type="Pfam" id="PF02023">
    <property type="entry name" value="SCAN"/>
    <property type="match status" value="3"/>
</dbReference>
<evidence type="ECO:0000256" key="11">
    <source>
        <dbReference type="ARBA" id="ARBA00023163"/>
    </source>
</evidence>
<evidence type="ECO:0000256" key="6">
    <source>
        <dbReference type="ARBA" id="ARBA00022771"/>
    </source>
</evidence>
<feature type="region of interest" description="Disordered" evidence="15">
    <location>
        <begin position="2309"/>
        <end position="2336"/>
    </location>
</feature>
<dbReference type="GO" id="GO:0043565">
    <property type="term" value="F:sequence-specific DNA binding"/>
    <property type="evidence" value="ECO:0007669"/>
    <property type="project" value="TreeGrafter"/>
</dbReference>
<feature type="compositionally biased region" description="Basic and acidic residues" evidence="15">
    <location>
        <begin position="308"/>
        <end position="348"/>
    </location>
</feature>
<dbReference type="SUPFAM" id="SSF47353">
    <property type="entry name" value="Retrovirus capsid dimerization domain-like"/>
    <property type="match status" value="3"/>
</dbReference>
<dbReference type="InterPro" id="IPR038269">
    <property type="entry name" value="SCAN_sf"/>
</dbReference>
<dbReference type="GO" id="GO:0005634">
    <property type="term" value="C:nucleus"/>
    <property type="evidence" value="ECO:0007669"/>
    <property type="project" value="UniProtKB-SubCell"/>
</dbReference>
<keyword evidence="4" id="KW-0479">Metal-binding</keyword>
<evidence type="ECO:0000313" key="18">
    <source>
        <dbReference type="EMBL" id="KAG8505925.1"/>
    </source>
</evidence>
<evidence type="ECO:0000256" key="15">
    <source>
        <dbReference type="SAM" id="MobiDB-lite"/>
    </source>
</evidence>
<dbReference type="InterPro" id="IPR013087">
    <property type="entry name" value="Znf_C2H2_type"/>
</dbReference>
<comment type="caution">
    <text evidence="18">The sequence shown here is derived from an EMBL/GenBank/DDBJ whole genome shotgun (WGS) entry which is preliminary data.</text>
</comment>
<accession>A0A8J6DFP1</accession>
<evidence type="ECO:0000259" key="17">
    <source>
        <dbReference type="PROSITE" id="PS50804"/>
    </source>
</evidence>
<feature type="compositionally biased region" description="Gly residues" evidence="15">
    <location>
        <begin position="2454"/>
        <end position="2464"/>
    </location>
</feature>
<dbReference type="InterPro" id="IPR003309">
    <property type="entry name" value="SCAN_dom"/>
</dbReference>
<dbReference type="FunFam" id="1.10.4020.10:FF:000001">
    <property type="entry name" value="zinc finger protein 263 isoform X1"/>
    <property type="match status" value="3"/>
</dbReference>
<comment type="similarity">
    <text evidence="2">Belongs to the krueppel C2H2-type zinc-finger protein family.</text>
</comment>
<dbReference type="PROSITE" id="PS50804">
    <property type="entry name" value="SCAN_BOX"/>
    <property type="match status" value="3"/>
</dbReference>
<evidence type="ECO:0000256" key="12">
    <source>
        <dbReference type="ARBA" id="ARBA00023242"/>
    </source>
</evidence>
<dbReference type="Pfam" id="PF13843">
    <property type="entry name" value="DDE_Tnp_1_7"/>
    <property type="match status" value="1"/>
</dbReference>
<dbReference type="PANTHER" id="PTHR47055">
    <property type="entry name" value="DDE_TNP_1_7 DOMAIN-CONTAINING PROTEIN"/>
    <property type="match status" value="1"/>
</dbReference>
<evidence type="ECO:0000256" key="7">
    <source>
        <dbReference type="ARBA" id="ARBA00022833"/>
    </source>
</evidence>
<dbReference type="EMBL" id="JAGFMF010012210">
    <property type="protein sequence ID" value="KAG8505925.1"/>
    <property type="molecule type" value="Genomic_DNA"/>
</dbReference>
<feature type="domain" description="SCAN box" evidence="17">
    <location>
        <begin position="67"/>
        <end position="148"/>
    </location>
</feature>
<feature type="compositionally biased region" description="Basic and acidic residues" evidence="15">
    <location>
        <begin position="2103"/>
        <end position="2118"/>
    </location>
</feature>
<proteinExistence type="inferred from homology"/>
<dbReference type="FunFam" id="3.30.160.60:FF:000384">
    <property type="entry name" value="Zinc finger protein 550"/>
    <property type="match status" value="1"/>
</dbReference>
<dbReference type="SMART" id="SM00355">
    <property type="entry name" value="ZnF_C2H2"/>
    <property type="match status" value="4"/>
</dbReference>
<evidence type="ECO:0000256" key="1">
    <source>
        <dbReference type="ARBA" id="ARBA00004123"/>
    </source>
</evidence>
<dbReference type="FunFam" id="3.30.160.60:FF:000361">
    <property type="entry name" value="Zinc finger protein 658"/>
    <property type="match status" value="1"/>
</dbReference>
<dbReference type="GO" id="GO:0008270">
    <property type="term" value="F:zinc ion binding"/>
    <property type="evidence" value="ECO:0007669"/>
    <property type="project" value="UniProtKB-KW"/>
</dbReference>
<dbReference type="InterPro" id="IPR052638">
    <property type="entry name" value="PiggyBac_TE-derived"/>
</dbReference>
<feature type="region of interest" description="Disordered" evidence="15">
    <location>
        <begin position="2444"/>
        <end position="2474"/>
    </location>
</feature>
<name>A0A8J6DFP1_GALPY</name>
<evidence type="ECO:0000259" key="16">
    <source>
        <dbReference type="PROSITE" id="PS50157"/>
    </source>
</evidence>
<evidence type="ECO:0000313" key="19">
    <source>
        <dbReference type="Proteomes" id="UP000700334"/>
    </source>
</evidence>
<feature type="domain" description="SCAN box" evidence="17">
    <location>
        <begin position="518"/>
        <end position="597"/>
    </location>
</feature>
<dbReference type="Gene3D" id="1.10.4020.10">
    <property type="entry name" value="DNA breaking-rejoining enzymes"/>
    <property type="match status" value="3"/>
</dbReference>
<keyword evidence="3" id="KW-1017">Isopeptide bond</keyword>
<feature type="region of interest" description="Disordered" evidence="15">
    <location>
        <begin position="301"/>
        <end position="371"/>
    </location>
</feature>
<evidence type="ECO:0000256" key="14">
    <source>
        <dbReference type="PROSITE-ProRule" id="PRU00187"/>
    </source>
</evidence>
<feature type="non-terminal residue" evidence="18">
    <location>
        <position position="2537"/>
    </location>
</feature>
<protein>
    <submittedName>
        <fullName evidence="18">PiggyBac transposable element-derived protein 1</fullName>
    </submittedName>
</protein>
<feature type="domain" description="C2H2-type" evidence="16">
    <location>
        <begin position="2422"/>
        <end position="2450"/>
    </location>
</feature>
<dbReference type="SMART" id="SM00431">
    <property type="entry name" value="SCAN"/>
    <property type="match status" value="3"/>
</dbReference>
<feature type="region of interest" description="Disordered" evidence="15">
    <location>
        <begin position="1305"/>
        <end position="1334"/>
    </location>
</feature>
<feature type="domain" description="SCAN box" evidence="17">
    <location>
        <begin position="2200"/>
        <end position="2281"/>
    </location>
</feature>
<comment type="subcellular location">
    <subcellularLocation>
        <location evidence="1 14">Nucleus</location>
    </subcellularLocation>
</comment>
<dbReference type="PROSITE" id="PS50157">
    <property type="entry name" value="ZINC_FINGER_C2H2_2"/>
    <property type="match status" value="4"/>
</dbReference>
<keyword evidence="9" id="KW-0805">Transcription regulation</keyword>
<feature type="compositionally biased region" description="Basic and acidic residues" evidence="15">
    <location>
        <begin position="2314"/>
        <end position="2323"/>
    </location>
</feature>
<keyword evidence="5" id="KW-0677">Repeat</keyword>
<dbReference type="Pfam" id="PF00096">
    <property type="entry name" value="zf-C2H2"/>
    <property type="match status" value="4"/>
</dbReference>
<dbReference type="PANTHER" id="PTHR47055:SF1">
    <property type="entry name" value="PIGGYBAC TRANSPOSABLE ELEMENT-DERIVED PROTEIN 1"/>
    <property type="match status" value="1"/>
</dbReference>
<evidence type="ECO:0000256" key="8">
    <source>
        <dbReference type="ARBA" id="ARBA00022843"/>
    </source>
</evidence>
<dbReference type="SUPFAM" id="SSF57667">
    <property type="entry name" value="beta-beta-alpha zinc fingers"/>
    <property type="match status" value="2"/>
</dbReference>
<keyword evidence="11" id="KW-0804">Transcription</keyword>
<dbReference type="Gene3D" id="3.30.160.60">
    <property type="entry name" value="Classic Zinc Finger"/>
    <property type="match status" value="4"/>
</dbReference>
<keyword evidence="19" id="KW-1185">Reference proteome</keyword>
<keyword evidence="6 13" id="KW-0863">Zinc-finger</keyword>
<feature type="compositionally biased region" description="Basic and acidic residues" evidence="15">
    <location>
        <begin position="269"/>
        <end position="278"/>
    </location>
</feature>
<dbReference type="Proteomes" id="UP000700334">
    <property type="component" value="Unassembled WGS sequence"/>
</dbReference>
<dbReference type="CDD" id="cd07936">
    <property type="entry name" value="SCAN"/>
    <property type="match status" value="3"/>
</dbReference>
<evidence type="ECO:0000256" key="13">
    <source>
        <dbReference type="PROSITE-ProRule" id="PRU00042"/>
    </source>
</evidence>
<keyword evidence="10" id="KW-0238">DNA-binding</keyword>
<dbReference type="OrthoDB" id="5985989at2759"/>
<evidence type="ECO:0000256" key="10">
    <source>
        <dbReference type="ARBA" id="ARBA00023125"/>
    </source>
</evidence>
<feature type="domain" description="C2H2-type" evidence="16">
    <location>
        <begin position="2507"/>
        <end position="2534"/>
    </location>
</feature>
<evidence type="ECO:0000256" key="5">
    <source>
        <dbReference type="ARBA" id="ARBA00022737"/>
    </source>
</evidence>
<reference evidence="18" key="1">
    <citation type="journal article" date="2021" name="Evol. Appl.">
        <title>The genome of the Pyrenean desman and the effects of bottlenecks and inbreeding on the genomic landscape of an endangered species.</title>
        <authorList>
            <person name="Escoda L."/>
            <person name="Castresana J."/>
        </authorList>
    </citation>
    <scope>NUCLEOTIDE SEQUENCE</scope>
    <source>
        <strain evidence="18">IBE-C5619</strain>
    </source>
</reference>
<gene>
    <name evidence="18" type="ORF">J0S82_001337</name>
</gene>
<feature type="domain" description="C2H2-type" evidence="16">
    <location>
        <begin position="2479"/>
        <end position="2506"/>
    </location>
</feature>
<dbReference type="PROSITE" id="PS00028">
    <property type="entry name" value="ZINC_FINGER_C2H2_1"/>
    <property type="match status" value="4"/>
</dbReference>
<feature type="domain" description="C2H2-type" evidence="16">
    <location>
        <begin position="2394"/>
        <end position="2421"/>
    </location>
</feature>